<keyword evidence="1" id="KW-0001">2Fe-2S</keyword>
<evidence type="ECO:0000256" key="2">
    <source>
        <dbReference type="ARBA" id="ARBA00022723"/>
    </source>
</evidence>
<reference evidence="6 7" key="1">
    <citation type="submission" date="2018-03" db="EMBL/GenBank/DDBJ databases">
        <title>Genomic Encyclopedia of Archaeal and Bacterial Type Strains, Phase II (KMG-II): from individual species to whole genera.</title>
        <authorList>
            <person name="Goeker M."/>
        </authorList>
    </citation>
    <scope>NUCLEOTIDE SEQUENCE [LARGE SCALE GENOMIC DNA]</scope>
    <source>
        <strain evidence="6 7">DSM 100346</strain>
    </source>
</reference>
<sequence length="160" mass="16848">MKRGEFLKGLGLSTSSLMAFYCLGTGLSACGTTDEDPDPSDGGTGVTGTTTGSSINFTVDLGNSSNAKLKIEGEYQIFGDVLVAFTTQKTYVALAKRCTHVGTELQYQKGDNNLYCNNHGSEFSTSGSVQKGPSTGETIPDLQTYKITLSMDGNILTVTS</sequence>
<protein>
    <submittedName>
        <fullName evidence="6">Cytochrome b6-f complex iron-sulfur subunit</fullName>
    </submittedName>
</protein>
<dbReference type="Gene3D" id="2.102.10.10">
    <property type="entry name" value="Rieske [2Fe-2S] iron-sulphur domain"/>
    <property type="match status" value="1"/>
</dbReference>
<dbReference type="AlphaFoldDB" id="A0A316B354"/>
<dbReference type="Proteomes" id="UP000245880">
    <property type="component" value="Unassembled WGS sequence"/>
</dbReference>
<evidence type="ECO:0000256" key="1">
    <source>
        <dbReference type="ARBA" id="ARBA00022714"/>
    </source>
</evidence>
<accession>A0A316B354</accession>
<name>A0A316B354_9BACT</name>
<organism evidence="6 7">
    <name type="scientific">Dyadobacter jejuensis</name>
    <dbReference type="NCBI Taxonomy" id="1082580"/>
    <lineage>
        <taxon>Bacteria</taxon>
        <taxon>Pseudomonadati</taxon>
        <taxon>Bacteroidota</taxon>
        <taxon>Cytophagia</taxon>
        <taxon>Cytophagales</taxon>
        <taxon>Spirosomataceae</taxon>
        <taxon>Dyadobacter</taxon>
    </lineage>
</organism>
<dbReference type="GO" id="GO:0051537">
    <property type="term" value="F:2 iron, 2 sulfur cluster binding"/>
    <property type="evidence" value="ECO:0007669"/>
    <property type="project" value="UniProtKB-KW"/>
</dbReference>
<dbReference type="PROSITE" id="PS51296">
    <property type="entry name" value="RIESKE"/>
    <property type="match status" value="1"/>
</dbReference>
<keyword evidence="3" id="KW-0408">Iron</keyword>
<evidence type="ECO:0000259" key="5">
    <source>
        <dbReference type="PROSITE" id="PS51296"/>
    </source>
</evidence>
<comment type="caution">
    <text evidence="6">The sequence shown here is derived from an EMBL/GenBank/DDBJ whole genome shotgun (WGS) entry which is preliminary data.</text>
</comment>
<dbReference type="SUPFAM" id="SSF50022">
    <property type="entry name" value="ISP domain"/>
    <property type="match status" value="1"/>
</dbReference>
<evidence type="ECO:0000256" key="4">
    <source>
        <dbReference type="ARBA" id="ARBA00023014"/>
    </source>
</evidence>
<evidence type="ECO:0000313" key="7">
    <source>
        <dbReference type="Proteomes" id="UP000245880"/>
    </source>
</evidence>
<dbReference type="OrthoDB" id="165343at2"/>
<evidence type="ECO:0000313" key="6">
    <source>
        <dbReference type="EMBL" id="PWJ56987.1"/>
    </source>
</evidence>
<dbReference type="InterPro" id="IPR017941">
    <property type="entry name" value="Rieske_2Fe-2S"/>
</dbReference>
<dbReference type="EMBL" id="QGDT01000009">
    <property type="protein sequence ID" value="PWJ56987.1"/>
    <property type="molecule type" value="Genomic_DNA"/>
</dbReference>
<dbReference type="GO" id="GO:0046872">
    <property type="term" value="F:metal ion binding"/>
    <property type="evidence" value="ECO:0007669"/>
    <property type="project" value="UniProtKB-KW"/>
</dbReference>
<keyword evidence="7" id="KW-1185">Reference proteome</keyword>
<keyword evidence="4" id="KW-0411">Iron-sulfur</keyword>
<dbReference type="RefSeq" id="WP_109675845.1">
    <property type="nucleotide sequence ID" value="NZ_QGDT01000009.1"/>
</dbReference>
<proteinExistence type="predicted"/>
<dbReference type="InterPro" id="IPR036922">
    <property type="entry name" value="Rieske_2Fe-2S_sf"/>
</dbReference>
<keyword evidence="2" id="KW-0479">Metal-binding</keyword>
<dbReference type="Pfam" id="PF00355">
    <property type="entry name" value="Rieske"/>
    <property type="match status" value="1"/>
</dbReference>
<dbReference type="PROSITE" id="PS51257">
    <property type="entry name" value="PROKAR_LIPOPROTEIN"/>
    <property type="match status" value="1"/>
</dbReference>
<feature type="domain" description="Rieske" evidence="5">
    <location>
        <begin position="80"/>
        <end position="135"/>
    </location>
</feature>
<gene>
    <name evidence="6" type="ORF">CLV98_10996</name>
</gene>
<evidence type="ECO:0000256" key="3">
    <source>
        <dbReference type="ARBA" id="ARBA00023004"/>
    </source>
</evidence>